<feature type="compositionally biased region" description="Polar residues" evidence="13">
    <location>
        <begin position="26"/>
        <end position="37"/>
    </location>
</feature>
<keyword evidence="11" id="KW-0539">Nucleus</keyword>
<accession>A0AAD5QF93</accession>
<dbReference type="Gene3D" id="1.10.150.670">
    <property type="entry name" value="Crossover junction endonuclease EME1, DNA-binding domain"/>
    <property type="match status" value="1"/>
</dbReference>
<gene>
    <name evidence="14" type="ORF">P43SY_008486</name>
</gene>
<evidence type="ECO:0000256" key="13">
    <source>
        <dbReference type="SAM" id="MobiDB-lite"/>
    </source>
</evidence>
<evidence type="ECO:0000256" key="11">
    <source>
        <dbReference type="ARBA" id="ARBA00023242"/>
    </source>
</evidence>
<keyword evidence="3" id="KW-0540">Nuclease</keyword>
<dbReference type="PANTHER" id="PTHR21077:SF5">
    <property type="entry name" value="CROSSOVER JUNCTION ENDONUCLEASE MMS4"/>
    <property type="match status" value="1"/>
</dbReference>
<evidence type="ECO:0000256" key="6">
    <source>
        <dbReference type="ARBA" id="ARBA00022763"/>
    </source>
</evidence>
<dbReference type="EMBL" id="JAKCXM010000003">
    <property type="protein sequence ID" value="KAJ0409614.1"/>
    <property type="molecule type" value="Genomic_DNA"/>
</dbReference>
<dbReference type="AlphaFoldDB" id="A0AAD5QF93"/>
<keyword evidence="10" id="KW-0234">DNA repair</keyword>
<sequence>MMTGGPLDEPPSRGHLAAASHREAPSASSLDSVTSALSPDGPPVRGKRRAALLRLSEVDDDESELDAMLGELGIPTSDRNGSRDEQESKTETVIELITPPRPIRHTSLPPTSTSESITLDLTTPTPPSGAKNSSDAARRKSIVDLVSPDGASEPAEEQWGAAALATPSPTADRSQSVRTPLRRLLDAVDQDDAKSDDEGSEDDSAVLPLRDRLAARRPLLFDRPNEAMSPTTRNKRPRGVTDPEPDEEIAPMISTIERPRAGAATPRAAKKSKSSHPASQSVLVSPTAAGRKPKKSKKPVQVAIVALQQSLAESDVGQAIAQALATNSYNNRSIPTQQDAAFSASLPVIQWERRRCVDEDISVGSMDPIGDRFTLALHCPADTFLGWIDGQGHEGLLTIARQLQKMPVRIASSAQLNRRVTWSSIIFIVEGMDRALIGRKKRAKKTSAASTTSDAVSVSTFSELHELTFQLFMDTGAHTKFTCDGEATAAYVALVTRELLVAAQRQSTQEEFLESVPRVHSFRVMPRSGSTTNAFGNTWLRMLQMIPGVSEDRAQSLLNHFPTFASLMAVYRDPKHSQREKEDLLADKLSDGRMESALSKRIFHIFGSNDPSLNV</sequence>
<evidence type="ECO:0008006" key="16">
    <source>
        <dbReference type="Google" id="ProtNLM"/>
    </source>
</evidence>
<keyword evidence="9" id="KW-0233">DNA recombination</keyword>
<dbReference type="GO" id="GO:0048476">
    <property type="term" value="C:Holliday junction resolvase complex"/>
    <property type="evidence" value="ECO:0007669"/>
    <property type="project" value="InterPro"/>
</dbReference>
<evidence type="ECO:0000256" key="4">
    <source>
        <dbReference type="ARBA" id="ARBA00022723"/>
    </source>
</evidence>
<dbReference type="InterPro" id="IPR033310">
    <property type="entry name" value="Mms4/EME1/EME2"/>
</dbReference>
<evidence type="ECO:0000256" key="10">
    <source>
        <dbReference type="ARBA" id="ARBA00023204"/>
    </source>
</evidence>
<dbReference type="GO" id="GO:0008821">
    <property type="term" value="F:crossover junction DNA endonuclease activity"/>
    <property type="evidence" value="ECO:0007669"/>
    <property type="project" value="TreeGrafter"/>
</dbReference>
<keyword evidence="5" id="KW-0255">Endonuclease</keyword>
<dbReference type="GO" id="GO:0046872">
    <property type="term" value="F:metal ion binding"/>
    <property type="evidence" value="ECO:0007669"/>
    <property type="project" value="UniProtKB-KW"/>
</dbReference>
<dbReference type="GO" id="GO:0031297">
    <property type="term" value="P:replication fork processing"/>
    <property type="evidence" value="ECO:0007669"/>
    <property type="project" value="TreeGrafter"/>
</dbReference>
<evidence type="ECO:0000256" key="9">
    <source>
        <dbReference type="ARBA" id="ARBA00023172"/>
    </source>
</evidence>
<keyword evidence="12" id="KW-0469">Meiosis</keyword>
<feature type="compositionally biased region" description="Basic and acidic residues" evidence="13">
    <location>
        <begin position="80"/>
        <end position="92"/>
    </location>
</feature>
<evidence type="ECO:0000256" key="3">
    <source>
        <dbReference type="ARBA" id="ARBA00022722"/>
    </source>
</evidence>
<evidence type="ECO:0000256" key="7">
    <source>
        <dbReference type="ARBA" id="ARBA00022801"/>
    </source>
</evidence>
<feature type="compositionally biased region" description="Polar residues" evidence="13">
    <location>
        <begin position="167"/>
        <end position="178"/>
    </location>
</feature>
<dbReference type="PANTHER" id="PTHR21077">
    <property type="entry name" value="EME1 PROTEIN"/>
    <property type="match status" value="1"/>
</dbReference>
<keyword evidence="4" id="KW-0479">Metal-binding</keyword>
<keyword evidence="7" id="KW-0378">Hydrolase</keyword>
<dbReference type="InterPro" id="IPR042530">
    <property type="entry name" value="EME1/EME2_C"/>
</dbReference>
<keyword evidence="8" id="KW-0460">Magnesium</keyword>
<protein>
    <recommendedName>
        <fullName evidence="16">ERCC4 domain-containing protein</fullName>
    </recommendedName>
</protein>
<reference evidence="14" key="1">
    <citation type="submission" date="2021-12" db="EMBL/GenBank/DDBJ databases">
        <title>Prjna785345.</title>
        <authorList>
            <person name="Rujirawat T."/>
            <person name="Krajaejun T."/>
        </authorList>
    </citation>
    <scope>NUCLEOTIDE SEQUENCE</scope>
    <source>
        <strain evidence="14">Pi057C3</strain>
    </source>
</reference>
<feature type="compositionally biased region" description="Basic and acidic residues" evidence="13">
    <location>
        <begin position="183"/>
        <end position="197"/>
    </location>
</feature>
<feature type="region of interest" description="Disordered" evidence="13">
    <location>
        <begin position="1"/>
        <end position="299"/>
    </location>
</feature>
<feature type="compositionally biased region" description="Polar residues" evidence="13">
    <location>
        <begin position="108"/>
        <end position="123"/>
    </location>
</feature>
<proteinExistence type="predicted"/>
<dbReference type="GO" id="GO:0005634">
    <property type="term" value="C:nucleus"/>
    <property type="evidence" value="ECO:0007669"/>
    <property type="project" value="UniProtKB-SubCell"/>
</dbReference>
<comment type="subcellular location">
    <subcellularLocation>
        <location evidence="2">Nucleus</location>
    </subcellularLocation>
</comment>
<dbReference type="GO" id="GO:0000712">
    <property type="term" value="P:resolution of meiotic recombination intermediates"/>
    <property type="evidence" value="ECO:0007669"/>
    <property type="project" value="TreeGrafter"/>
</dbReference>
<feature type="compositionally biased region" description="Basic and acidic residues" evidence="13">
    <location>
        <begin position="209"/>
        <end position="225"/>
    </location>
</feature>
<dbReference type="GO" id="GO:0006302">
    <property type="term" value="P:double-strand break repair"/>
    <property type="evidence" value="ECO:0007669"/>
    <property type="project" value="TreeGrafter"/>
</dbReference>
<evidence type="ECO:0000256" key="1">
    <source>
        <dbReference type="ARBA" id="ARBA00001946"/>
    </source>
</evidence>
<dbReference type="Proteomes" id="UP001209570">
    <property type="component" value="Unassembled WGS sequence"/>
</dbReference>
<organism evidence="14 15">
    <name type="scientific">Pythium insidiosum</name>
    <name type="common">Pythiosis disease agent</name>
    <dbReference type="NCBI Taxonomy" id="114742"/>
    <lineage>
        <taxon>Eukaryota</taxon>
        <taxon>Sar</taxon>
        <taxon>Stramenopiles</taxon>
        <taxon>Oomycota</taxon>
        <taxon>Peronosporomycetes</taxon>
        <taxon>Pythiales</taxon>
        <taxon>Pythiaceae</taxon>
        <taxon>Pythium</taxon>
    </lineage>
</organism>
<evidence type="ECO:0000313" key="14">
    <source>
        <dbReference type="EMBL" id="KAJ0409614.1"/>
    </source>
</evidence>
<evidence type="ECO:0000256" key="8">
    <source>
        <dbReference type="ARBA" id="ARBA00022842"/>
    </source>
</evidence>
<name>A0AAD5QF93_PYTIN</name>
<evidence type="ECO:0000256" key="2">
    <source>
        <dbReference type="ARBA" id="ARBA00004123"/>
    </source>
</evidence>
<evidence type="ECO:0000256" key="5">
    <source>
        <dbReference type="ARBA" id="ARBA00022759"/>
    </source>
</evidence>
<comment type="caution">
    <text evidence="14">The sequence shown here is derived from an EMBL/GenBank/DDBJ whole genome shotgun (WGS) entry which is preliminary data.</text>
</comment>
<evidence type="ECO:0000313" key="15">
    <source>
        <dbReference type="Proteomes" id="UP001209570"/>
    </source>
</evidence>
<dbReference type="GO" id="GO:0031573">
    <property type="term" value="P:mitotic intra-S DNA damage checkpoint signaling"/>
    <property type="evidence" value="ECO:0007669"/>
    <property type="project" value="TreeGrafter"/>
</dbReference>
<comment type="cofactor">
    <cofactor evidence="1">
        <name>Mg(2+)</name>
        <dbReference type="ChEBI" id="CHEBI:18420"/>
    </cofactor>
</comment>
<evidence type="ECO:0000256" key="12">
    <source>
        <dbReference type="ARBA" id="ARBA00023254"/>
    </source>
</evidence>
<keyword evidence="6" id="KW-0227">DNA damage</keyword>
<keyword evidence="15" id="KW-1185">Reference proteome</keyword>